<protein>
    <submittedName>
        <fullName evidence="2">Uncharacterized protein</fullName>
    </submittedName>
</protein>
<proteinExistence type="predicted"/>
<evidence type="ECO:0000256" key="1">
    <source>
        <dbReference type="SAM" id="MobiDB-lite"/>
    </source>
</evidence>
<reference evidence="3" key="2">
    <citation type="submission" date="2015-01" db="EMBL/GenBank/DDBJ databases">
        <title>Evolutionary Origins and Diversification of the Mycorrhizal Mutualists.</title>
        <authorList>
            <consortium name="DOE Joint Genome Institute"/>
            <consortium name="Mycorrhizal Genomics Consortium"/>
            <person name="Kohler A."/>
            <person name="Kuo A."/>
            <person name="Nagy L.G."/>
            <person name="Floudas D."/>
            <person name="Copeland A."/>
            <person name="Barry K.W."/>
            <person name="Cichocki N."/>
            <person name="Veneault-Fourrey C."/>
            <person name="LaButti K."/>
            <person name="Lindquist E.A."/>
            <person name="Lipzen A."/>
            <person name="Lundell T."/>
            <person name="Morin E."/>
            <person name="Murat C."/>
            <person name="Riley R."/>
            <person name="Ohm R."/>
            <person name="Sun H."/>
            <person name="Tunlid A."/>
            <person name="Henrissat B."/>
            <person name="Grigoriev I.V."/>
            <person name="Hibbett D.S."/>
            <person name="Martin F."/>
        </authorList>
    </citation>
    <scope>NUCLEOTIDE SEQUENCE [LARGE SCALE GENOMIC DNA]</scope>
    <source>
        <strain evidence="3">MAFF 305830</strain>
    </source>
</reference>
<feature type="region of interest" description="Disordered" evidence="1">
    <location>
        <begin position="167"/>
        <end position="204"/>
    </location>
</feature>
<accession>A0A0C3AX92</accession>
<dbReference type="Proteomes" id="UP000054097">
    <property type="component" value="Unassembled WGS sequence"/>
</dbReference>
<dbReference type="STRING" id="933852.A0A0C3AX92"/>
<evidence type="ECO:0000313" key="3">
    <source>
        <dbReference type="Proteomes" id="UP000054097"/>
    </source>
</evidence>
<name>A0A0C3AX92_SERVB</name>
<dbReference type="EMBL" id="KN824290">
    <property type="protein sequence ID" value="KIM29145.1"/>
    <property type="molecule type" value="Genomic_DNA"/>
</dbReference>
<dbReference type="HOGENOM" id="CLU_1343974_0_0_1"/>
<reference evidence="2 3" key="1">
    <citation type="submission" date="2014-04" db="EMBL/GenBank/DDBJ databases">
        <authorList>
            <consortium name="DOE Joint Genome Institute"/>
            <person name="Kuo A."/>
            <person name="Zuccaro A."/>
            <person name="Kohler A."/>
            <person name="Nagy L.G."/>
            <person name="Floudas D."/>
            <person name="Copeland A."/>
            <person name="Barry K.W."/>
            <person name="Cichocki N."/>
            <person name="Veneault-Fourrey C."/>
            <person name="LaButti K."/>
            <person name="Lindquist E.A."/>
            <person name="Lipzen A."/>
            <person name="Lundell T."/>
            <person name="Morin E."/>
            <person name="Murat C."/>
            <person name="Sun H."/>
            <person name="Tunlid A."/>
            <person name="Henrissat B."/>
            <person name="Grigoriev I.V."/>
            <person name="Hibbett D.S."/>
            <person name="Martin F."/>
            <person name="Nordberg H.P."/>
            <person name="Cantor M.N."/>
            <person name="Hua S.X."/>
        </authorList>
    </citation>
    <scope>NUCLEOTIDE SEQUENCE [LARGE SCALE GENOMIC DNA]</scope>
    <source>
        <strain evidence="2 3">MAFF 305830</strain>
    </source>
</reference>
<dbReference type="AlphaFoldDB" id="A0A0C3AX92"/>
<evidence type="ECO:0000313" key="2">
    <source>
        <dbReference type="EMBL" id="KIM29145.1"/>
    </source>
</evidence>
<keyword evidence="3" id="KW-1185">Reference proteome</keyword>
<organism evidence="2 3">
    <name type="scientific">Serendipita vermifera MAFF 305830</name>
    <dbReference type="NCBI Taxonomy" id="933852"/>
    <lineage>
        <taxon>Eukaryota</taxon>
        <taxon>Fungi</taxon>
        <taxon>Dikarya</taxon>
        <taxon>Basidiomycota</taxon>
        <taxon>Agaricomycotina</taxon>
        <taxon>Agaricomycetes</taxon>
        <taxon>Sebacinales</taxon>
        <taxon>Serendipitaceae</taxon>
        <taxon>Serendipita</taxon>
    </lineage>
</organism>
<sequence>MCTGGIQQSSAPGSSTRKQGSPLFPVLHSLKLLAYPGDIIDLGILLYHYPGLTDLTINFHWIPRDFIHFLSAPIREFLPGLEFELPRWVSQQFKDSISLSSEETDKAWLLPNLQVFRAYKQNGSSLRYLTEQRKTAGIPLREIHYSDGSVINVRDRVWLADNLEKLEEFEESDDEEEDSDIEDEEEDSEIEDDNDDGDDDDDEP</sequence>
<gene>
    <name evidence="2" type="ORF">M408DRAFT_8504</name>
</gene>